<dbReference type="PANTHER" id="PTHR42837:SF2">
    <property type="entry name" value="MEMBRANE METALLOPROTEASE ARASP2, CHLOROPLASTIC-RELATED"/>
    <property type="match status" value="1"/>
</dbReference>
<keyword evidence="6 11" id="KW-0378">Hydrolase</keyword>
<dbReference type="EC" id="3.4.24.-" evidence="11"/>
<dbReference type="Pfam" id="PF17820">
    <property type="entry name" value="PDZ_6"/>
    <property type="match status" value="1"/>
</dbReference>
<evidence type="ECO:0000256" key="11">
    <source>
        <dbReference type="RuleBase" id="RU362031"/>
    </source>
</evidence>
<evidence type="ECO:0000259" key="12">
    <source>
        <dbReference type="PROSITE" id="PS50106"/>
    </source>
</evidence>
<evidence type="ECO:0000256" key="6">
    <source>
        <dbReference type="ARBA" id="ARBA00022801"/>
    </source>
</evidence>
<feature type="transmembrane region" description="Helical" evidence="11">
    <location>
        <begin position="103"/>
        <end position="128"/>
    </location>
</feature>
<feature type="domain" description="PDZ" evidence="12">
    <location>
        <begin position="128"/>
        <end position="169"/>
    </location>
</feature>
<dbReference type="InterPro" id="IPR041489">
    <property type="entry name" value="PDZ_6"/>
</dbReference>
<comment type="subcellular location">
    <subcellularLocation>
        <location evidence="2">Membrane</location>
        <topology evidence="2">Multi-pass membrane protein</topology>
    </subcellularLocation>
</comment>
<dbReference type="PROSITE" id="PS50106">
    <property type="entry name" value="PDZ"/>
    <property type="match status" value="1"/>
</dbReference>
<evidence type="ECO:0000313" key="13">
    <source>
        <dbReference type="EMBL" id="AHC73684.1"/>
    </source>
</evidence>
<proteinExistence type="inferred from homology"/>
<evidence type="ECO:0000256" key="9">
    <source>
        <dbReference type="ARBA" id="ARBA00023049"/>
    </source>
</evidence>
<comment type="similarity">
    <text evidence="3 11">Belongs to the peptidase M50B family.</text>
</comment>
<keyword evidence="8 11" id="KW-1133">Transmembrane helix</keyword>
<keyword evidence="5 11" id="KW-0812">Transmembrane</keyword>
<accession>V9TS25</accession>
<keyword evidence="14" id="KW-1185">Reference proteome</keyword>
<dbReference type="GO" id="GO:0046872">
    <property type="term" value="F:metal ion binding"/>
    <property type="evidence" value="ECO:0007669"/>
    <property type="project" value="UniProtKB-KW"/>
</dbReference>
<evidence type="ECO:0000256" key="3">
    <source>
        <dbReference type="ARBA" id="ARBA00007931"/>
    </source>
</evidence>
<dbReference type="PATRIC" id="fig|1401328.3.peg.455"/>
<organism evidence="13 14">
    <name type="scientific">Candidatus Endolissoclinum faulkneri L5</name>
    <dbReference type="NCBI Taxonomy" id="1401328"/>
    <lineage>
        <taxon>Bacteria</taxon>
        <taxon>Pseudomonadati</taxon>
        <taxon>Pseudomonadota</taxon>
        <taxon>Alphaproteobacteria</taxon>
        <taxon>Rhodospirillales</taxon>
        <taxon>Rhodospirillaceae</taxon>
        <taxon>Candidatus Endolissoclinum</taxon>
    </lineage>
</organism>
<comment type="cofactor">
    <cofactor evidence="1 11">
        <name>Zn(2+)</name>
        <dbReference type="ChEBI" id="CHEBI:29105"/>
    </cofactor>
</comment>
<dbReference type="SUPFAM" id="SSF50156">
    <property type="entry name" value="PDZ domain-like"/>
    <property type="match status" value="1"/>
</dbReference>
<dbReference type="SMART" id="SM00228">
    <property type="entry name" value="PDZ"/>
    <property type="match status" value="1"/>
</dbReference>
<feature type="transmembrane region" description="Helical" evidence="11">
    <location>
        <begin position="235"/>
        <end position="261"/>
    </location>
</feature>
<reference evidence="13 14" key="1">
    <citation type="journal article" date="2013" name="PLoS ONE">
        <title>Bacterial endosymbiosis in a chordate host: long-term co-evolution and conservation of secondary metabolism.</title>
        <authorList>
            <person name="Kwan J.C."/>
            <person name="Schmidt E.W."/>
        </authorList>
    </citation>
    <scope>NUCLEOTIDE SEQUENCE [LARGE SCALE GENOMIC DNA]</scope>
    <source>
        <strain evidence="14">faulkneri L5</strain>
    </source>
</reference>
<evidence type="ECO:0000256" key="8">
    <source>
        <dbReference type="ARBA" id="ARBA00022989"/>
    </source>
</evidence>
<dbReference type="InterPro" id="IPR036034">
    <property type="entry name" value="PDZ_sf"/>
</dbReference>
<dbReference type="InterPro" id="IPR001478">
    <property type="entry name" value="PDZ"/>
</dbReference>
<keyword evidence="7 11" id="KW-0862">Zinc</keyword>
<dbReference type="Proteomes" id="UP000018700">
    <property type="component" value="Chromosome"/>
</dbReference>
<evidence type="ECO:0000256" key="10">
    <source>
        <dbReference type="ARBA" id="ARBA00023136"/>
    </source>
</evidence>
<dbReference type="HOGENOM" id="CLU_025778_1_0_5"/>
<dbReference type="AlphaFoldDB" id="V9TS25"/>
<feature type="transmembrane region" description="Helical" evidence="11">
    <location>
        <begin position="299"/>
        <end position="320"/>
    </location>
</feature>
<evidence type="ECO:0000256" key="7">
    <source>
        <dbReference type="ARBA" id="ARBA00022833"/>
    </source>
</evidence>
<name>V9TS25_9PROT</name>
<dbReference type="InterPro" id="IPR008915">
    <property type="entry name" value="Peptidase_M50"/>
</dbReference>
<dbReference type="GO" id="GO:0004222">
    <property type="term" value="F:metalloendopeptidase activity"/>
    <property type="evidence" value="ECO:0007669"/>
    <property type="project" value="InterPro"/>
</dbReference>
<sequence length="369" mass="40705">MIDIIAGYALPFLVIMSVLVFVHELGHYLIARRNGVRVEVFSIGFGLELFGWTAKNGTRWKICAIPLGGYVKMFGDNKIIESMSYTEEDRRESFCYKSANARAAIVVAGPLANLIFAILVLSCLYMWVGQSFAPTVVANVIKNSPADHAGITAGDRVVSVDGTKITNFSDLRRIIIEQPGKPVTLLIKRNGETYNISVTTDSIVDPDPSGNKKYLGRLGIQSSNMLFDKLNPLKAVMVAITTTFSIIVETFKAIGEMLIGLRSTDELGGPLRIVELSGTVAHNGLITTMWFTAVLSINLGLINMLPIPILDGSHLIFYALESIRGRPLSAKAYEWMSIIGMSIIVILMLFVTWKDLMRFNVSNLFKFIN</sequence>
<protein>
    <recommendedName>
        <fullName evidence="11">Zinc metalloprotease</fullName>
        <ecNumber evidence="11">3.4.24.-</ecNumber>
    </recommendedName>
</protein>
<dbReference type="NCBIfam" id="TIGR00054">
    <property type="entry name" value="RIP metalloprotease RseP"/>
    <property type="match status" value="1"/>
</dbReference>
<dbReference type="GO" id="GO:0006508">
    <property type="term" value="P:proteolysis"/>
    <property type="evidence" value="ECO:0007669"/>
    <property type="project" value="UniProtKB-KW"/>
</dbReference>
<keyword evidence="9 11" id="KW-0482">Metalloprotease</keyword>
<evidence type="ECO:0000313" key="14">
    <source>
        <dbReference type="Proteomes" id="UP000018700"/>
    </source>
</evidence>
<dbReference type="CDD" id="cd06163">
    <property type="entry name" value="S2P-M50_PDZ_RseP-like"/>
    <property type="match status" value="1"/>
</dbReference>
<evidence type="ECO:0000256" key="1">
    <source>
        <dbReference type="ARBA" id="ARBA00001947"/>
    </source>
</evidence>
<dbReference type="STRING" id="1401328.P856_466"/>
<dbReference type="CDD" id="cd23081">
    <property type="entry name" value="cpPDZ_EcRseP-like"/>
    <property type="match status" value="1"/>
</dbReference>
<dbReference type="KEGG" id="efk:P856_466"/>
<evidence type="ECO:0000256" key="5">
    <source>
        <dbReference type="ARBA" id="ARBA00022692"/>
    </source>
</evidence>
<evidence type="ECO:0000256" key="2">
    <source>
        <dbReference type="ARBA" id="ARBA00004141"/>
    </source>
</evidence>
<dbReference type="EMBL" id="CP006745">
    <property type="protein sequence ID" value="AHC73684.1"/>
    <property type="molecule type" value="Genomic_DNA"/>
</dbReference>
<dbReference type="RefSeq" id="WP_044214887.1">
    <property type="nucleotide sequence ID" value="NZ_CP006745.1"/>
</dbReference>
<gene>
    <name evidence="13" type="primary">rseP</name>
    <name evidence="13" type="ORF">P856_466</name>
</gene>
<dbReference type="GO" id="GO:0016020">
    <property type="term" value="C:membrane"/>
    <property type="evidence" value="ECO:0007669"/>
    <property type="project" value="UniProtKB-SubCell"/>
</dbReference>
<dbReference type="OrthoDB" id="9782003at2"/>
<feature type="transmembrane region" description="Helical" evidence="11">
    <location>
        <begin position="6"/>
        <end position="30"/>
    </location>
</feature>
<evidence type="ECO:0000256" key="4">
    <source>
        <dbReference type="ARBA" id="ARBA00022670"/>
    </source>
</evidence>
<keyword evidence="11" id="KW-0479">Metal-binding</keyword>
<keyword evidence="4 13" id="KW-0645">Protease</keyword>
<dbReference type="Gene3D" id="2.30.42.10">
    <property type="match status" value="1"/>
</dbReference>
<feature type="transmembrane region" description="Helical" evidence="11">
    <location>
        <begin position="332"/>
        <end position="353"/>
    </location>
</feature>
<dbReference type="eggNOG" id="COG0750">
    <property type="taxonomic scope" value="Bacteria"/>
</dbReference>
<dbReference type="InterPro" id="IPR004387">
    <property type="entry name" value="Pept_M50_Zn"/>
</dbReference>
<dbReference type="PANTHER" id="PTHR42837">
    <property type="entry name" value="REGULATOR OF SIGMA-E PROTEASE RSEP"/>
    <property type="match status" value="1"/>
</dbReference>
<dbReference type="Pfam" id="PF02163">
    <property type="entry name" value="Peptidase_M50"/>
    <property type="match status" value="1"/>
</dbReference>
<keyword evidence="10 11" id="KW-0472">Membrane</keyword>